<dbReference type="PANTHER" id="PTHR11707:SF28">
    <property type="entry name" value="60 KDA LYSOPHOSPHOLIPASE"/>
    <property type="match status" value="1"/>
</dbReference>
<evidence type="ECO:0000259" key="1">
    <source>
        <dbReference type="Pfam" id="PF00710"/>
    </source>
</evidence>
<organism evidence="2">
    <name type="scientific">marine sediment metagenome</name>
    <dbReference type="NCBI Taxonomy" id="412755"/>
    <lineage>
        <taxon>unclassified sequences</taxon>
        <taxon>metagenomes</taxon>
        <taxon>ecological metagenomes</taxon>
    </lineage>
</organism>
<protein>
    <recommendedName>
        <fullName evidence="1">L-asparaginase N-terminal domain-containing protein</fullName>
    </recommendedName>
</protein>
<feature type="non-terminal residue" evidence="2">
    <location>
        <position position="1"/>
    </location>
</feature>
<dbReference type="SUPFAM" id="SSF53774">
    <property type="entry name" value="Glutaminase/Asparaginase"/>
    <property type="match status" value="1"/>
</dbReference>
<proteinExistence type="predicted"/>
<gene>
    <name evidence="2" type="ORF">S01H1_84273</name>
</gene>
<reference evidence="2" key="1">
    <citation type="journal article" date="2014" name="Front. Microbiol.">
        <title>High frequency of phylogenetically diverse reductive dehalogenase-homologous genes in deep subseafloor sedimentary metagenomes.</title>
        <authorList>
            <person name="Kawai M."/>
            <person name="Futagami T."/>
            <person name="Toyoda A."/>
            <person name="Takaki Y."/>
            <person name="Nishi S."/>
            <person name="Hori S."/>
            <person name="Arai W."/>
            <person name="Tsubouchi T."/>
            <person name="Morono Y."/>
            <person name="Uchiyama I."/>
            <person name="Ito T."/>
            <person name="Fujiyama A."/>
            <person name="Inagaki F."/>
            <person name="Takami H."/>
        </authorList>
    </citation>
    <scope>NUCLEOTIDE SEQUENCE</scope>
    <source>
        <strain evidence="2">Expedition CK06-06</strain>
    </source>
</reference>
<dbReference type="InterPro" id="IPR037152">
    <property type="entry name" value="L-asparaginase_N_sf"/>
</dbReference>
<dbReference type="Gene3D" id="3.40.50.1170">
    <property type="entry name" value="L-asparaginase, N-terminal domain"/>
    <property type="match status" value="1"/>
</dbReference>
<dbReference type="Pfam" id="PF00710">
    <property type="entry name" value="Asparaginase"/>
    <property type="match status" value="1"/>
</dbReference>
<dbReference type="PROSITE" id="PS51732">
    <property type="entry name" value="ASN_GLN_ASE_3"/>
    <property type="match status" value="1"/>
</dbReference>
<sequence length="91" mass="10061">SDEHEYIVVTHGTDTMIKTAKKLQAIADKVVVLTGAMQPAKFKSSDAEFNIGCAVVALQSLPPGIYIVMNGRIFKPERVRKNVQLNRFEDA</sequence>
<name>X0YTH2_9ZZZZ</name>
<evidence type="ECO:0000313" key="2">
    <source>
        <dbReference type="EMBL" id="GAG51643.1"/>
    </source>
</evidence>
<accession>X0YTH2</accession>
<dbReference type="PANTHER" id="PTHR11707">
    <property type="entry name" value="L-ASPARAGINASE"/>
    <property type="match status" value="1"/>
</dbReference>
<comment type="caution">
    <text evidence="2">The sequence shown here is derived from an EMBL/GenBank/DDBJ whole genome shotgun (WGS) entry which is preliminary data.</text>
</comment>
<dbReference type="PIRSF" id="PIRSF500176">
    <property type="entry name" value="L_ASNase"/>
    <property type="match status" value="1"/>
</dbReference>
<feature type="domain" description="L-asparaginase N-terminal" evidence="1">
    <location>
        <begin position="7"/>
        <end position="82"/>
    </location>
</feature>
<dbReference type="EMBL" id="BARS01057488">
    <property type="protein sequence ID" value="GAG51643.1"/>
    <property type="molecule type" value="Genomic_DNA"/>
</dbReference>
<dbReference type="InterPro" id="IPR006034">
    <property type="entry name" value="Asparaginase/glutaminase-like"/>
</dbReference>
<dbReference type="InterPro" id="IPR036152">
    <property type="entry name" value="Asp/glu_Ase-like_sf"/>
</dbReference>
<dbReference type="PIRSF" id="PIRSF001220">
    <property type="entry name" value="L-ASNase_gatD"/>
    <property type="match status" value="1"/>
</dbReference>
<dbReference type="AlphaFoldDB" id="X0YTH2"/>
<dbReference type="InterPro" id="IPR027474">
    <property type="entry name" value="L-asparaginase_N"/>
</dbReference>